<dbReference type="AlphaFoldDB" id="W6MNV8"/>
<evidence type="ECO:0000256" key="4">
    <source>
        <dbReference type="ARBA" id="ARBA00023136"/>
    </source>
</evidence>
<keyword evidence="3 5" id="KW-1133">Transmembrane helix</keyword>
<proteinExistence type="predicted"/>
<evidence type="ECO:0000256" key="5">
    <source>
        <dbReference type="SAM" id="Phobius"/>
    </source>
</evidence>
<protein>
    <submittedName>
        <fullName evidence="6">Tetraspanin-like-1 protein</fullName>
    </submittedName>
</protein>
<feature type="non-terminal residue" evidence="6">
    <location>
        <position position="1"/>
    </location>
</feature>
<sequence>SLHLSISVPKSCCKNVKGPACETATKDLPLIVGQGDEPDDIYTEGCANKLLELVEEYNYEILGVVGAILLVEVLAMIFSMVLCCTVRRI</sequence>
<dbReference type="InterPro" id="IPR018499">
    <property type="entry name" value="Tetraspanin/Peripherin"/>
</dbReference>
<evidence type="ECO:0000256" key="2">
    <source>
        <dbReference type="ARBA" id="ARBA00022692"/>
    </source>
</evidence>
<keyword evidence="2 5" id="KW-0812">Transmembrane</keyword>
<keyword evidence="4 5" id="KW-0472">Membrane</keyword>
<name>W6MNV8_9EUCA</name>
<dbReference type="EMBL" id="HABY01000032">
    <property type="protein sequence ID" value="CDK12561.1"/>
    <property type="molecule type" value="Transcribed_RNA"/>
</dbReference>
<evidence type="ECO:0000313" key="6">
    <source>
        <dbReference type="EMBL" id="CDK12561.1"/>
    </source>
</evidence>
<reference evidence="6" key="2">
    <citation type="submission" date="2014-02" db="EMBL/GenBank/DDBJ databases">
        <title>The hermit crab's nose antennal transcriptomics.</title>
        <authorList>
            <person name="Groh K.C."/>
            <person name="Vogel H."/>
            <person name="Stensmyr M.C."/>
            <person name="Grosse-Wilde E."/>
            <person name="Hansson B.S."/>
        </authorList>
    </citation>
    <scope>NUCLEOTIDE SEQUENCE</scope>
    <source>
        <tissue evidence="6">Antennules</tissue>
    </source>
</reference>
<accession>W6MNV8</accession>
<evidence type="ECO:0000256" key="1">
    <source>
        <dbReference type="ARBA" id="ARBA00004141"/>
    </source>
</evidence>
<gene>
    <name evidence="6" type="primary">tetraspanin-like-1</name>
</gene>
<comment type="subcellular location">
    <subcellularLocation>
        <location evidence="1">Membrane</location>
        <topology evidence="1">Multi-pass membrane protein</topology>
    </subcellularLocation>
</comment>
<feature type="non-terminal residue" evidence="6">
    <location>
        <position position="89"/>
    </location>
</feature>
<reference evidence="6" key="1">
    <citation type="submission" date="2013-06" db="EMBL/GenBank/DDBJ databases">
        <authorList>
            <person name="Groh K."/>
        </authorList>
    </citation>
    <scope>NUCLEOTIDE SEQUENCE</scope>
    <source>
        <tissue evidence="6">Antennules</tissue>
    </source>
</reference>
<dbReference type="Pfam" id="PF00335">
    <property type="entry name" value="Tetraspanin"/>
    <property type="match status" value="1"/>
</dbReference>
<evidence type="ECO:0000256" key="3">
    <source>
        <dbReference type="ARBA" id="ARBA00022989"/>
    </source>
</evidence>
<dbReference type="GO" id="GO:0016020">
    <property type="term" value="C:membrane"/>
    <property type="evidence" value="ECO:0007669"/>
    <property type="project" value="UniProtKB-SubCell"/>
</dbReference>
<organism evidence="6">
    <name type="scientific">Coenobita clypeatus</name>
    <dbReference type="NCBI Taxonomy" id="474045"/>
    <lineage>
        <taxon>Eukaryota</taxon>
        <taxon>Metazoa</taxon>
        <taxon>Ecdysozoa</taxon>
        <taxon>Arthropoda</taxon>
        <taxon>Crustacea</taxon>
        <taxon>Multicrustacea</taxon>
        <taxon>Malacostraca</taxon>
        <taxon>Eumalacostraca</taxon>
        <taxon>Eucarida</taxon>
        <taxon>Decapoda</taxon>
        <taxon>Pleocyemata</taxon>
        <taxon>Anomura</taxon>
        <taxon>Paguroidea</taxon>
        <taxon>Coenobitidae</taxon>
        <taxon>Coenobita</taxon>
    </lineage>
</organism>
<feature type="transmembrane region" description="Helical" evidence="5">
    <location>
        <begin position="61"/>
        <end position="86"/>
    </location>
</feature>